<sequence length="48" mass="5641">MERYLLIEILKDGTSNLVYTFFNPSEAEEACKNMCFKYPNRSFAIQTI</sequence>
<accession>F2F2J4</accession>
<gene>
    <name evidence="1" type="ordered locus">SSIL_1409</name>
</gene>
<dbReference type="STRING" id="1002809.SSIL_1409"/>
<evidence type="ECO:0000313" key="1">
    <source>
        <dbReference type="EMBL" id="BAK15832.1"/>
    </source>
</evidence>
<dbReference type="EMBL" id="AP012157">
    <property type="protein sequence ID" value="BAK15832.1"/>
    <property type="molecule type" value="Genomic_DNA"/>
</dbReference>
<dbReference type="HOGENOM" id="CLU_3157869_0_0_9"/>
<evidence type="ECO:0000313" key="2">
    <source>
        <dbReference type="Proteomes" id="UP000006691"/>
    </source>
</evidence>
<dbReference type="AlphaFoldDB" id="F2F2J4"/>
<protein>
    <submittedName>
        <fullName evidence="1">Uncharacterized protein</fullName>
    </submittedName>
</protein>
<dbReference type="Proteomes" id="UP000006691">
    <property type="component" value="Chromosome"/>
</dbReference>
<dbReference type="RefSeq" id="WP_014823285.1">
    <property type="nucleotide sequence ID" value="NC_018065.1"/>
</dbReference>
<keyword evidence="2" id="KW-1185">Reference proteome</keyword>
<name>F2F2J4_SOLSS</name>
<dbReference type="PATRIC" id="fig|1002809.3.peg.1421"/>
<reference evidence="2" key="1">
    <citation type="submission" date="2011-04" db="EMBL/GenBank/DDBJ databases">
        <title>Genome sequence of Solibacillus silvestris StLB046.</title>
        <authorList>
            <person name="Morohoshi T."/>
            <person name="Someya N."/>
            <person name="Ikeda T."/>
        </authorList>
    </citation>
    <scope>NUCLEOTIDE SEQUENCE [LARGE SCALE GENOMIC DNA]</scope>
    <source>
        <strain evidence="2">StLB046</strain>
    </source>
</reference>
<proteinExistence type="predicted"/>
<dbReference type="KEGG" id="siv:SSIL_1409"/>
<reference evidence="1 2" key="2">
    <citation type="journal article" date="2012" name="J. Biosci. Bioeng.">
        <title>Complete genome sequence and characterization of the N-acylhomoserine lactone-degrading gene of the potato leaf-associated Solibacillus silvestris.</title>
        <authorList>
            <person name="Morohoshi T."/>
            <person name="Tominaga Y."/>
            <person name="Someya N."/>
            <person name="Ikeda T."/>
        </authorList>
    </citation>
    <scope>NUCLEOTIDE SEQUENCE [LARGE SCALE GENOMIC DNA]</scope>
    <source>
        <strain evidence="1 2">StLB046</strain>
    </source>
</reference>
<organism evidence="1 2">
    <name type="scientific">Solibacillus silvestris (strain StLB046)</name>
    <name type="common">Bacillus silvestris</name>
    <dbReference type="NCBI Taxonomy" id="1002809"/>
    <lineage>
        <taxon>Bacteria</taxon>
        <taxon>Bacillati</taxon>
        <taxon>Bacillota</taxon>
        <taxon>Bacilli</taxon>
        <taxon>Bacillales</taxon>
        <taxon>Caryophanaceae</taxon>
        <taxon>Solibacillus</taxon>
    </lineage>
</organism>